<name>A0A2S9YWD0_9BACT</name>
<evidence type="ECO:0000313" key="1">
    <source>
        <dbReference type="EMBL" id="PRQ09390.1"/>
    </source>
</evidence>
<dbReference type="Proteomes" id="UP000238823">
    <property type="component" value="Unassembled WGS sequence"/>
</dbReference>
<dbReference type="EMBL" id="PVNL01000025">
    <property type="protein sequence ID" value="PRQ09390.1"/>
    <property type="molecule type" value="Genomic_DNA"/>
</dbReference>
<reference evidence="1 2" key="1">
    <citation type="submission" date="2018-03" db="EMBL/GenBank/DDBJ databases">
        <title>Draft Genome Sequences of the Obligatory Marine Myxobacteria Enhygromyxa salina SWB007.</title>
        <authorList>
            <person name="Poehlein A."/>
            <person name="Moghaddam J.A."/>
            <person name="Harms H."/>
            <person name="Alanjari M."/>
            <person name="Koenig G.M."/>
            <person name="Daniel R."/>
            <person name="Schaeberle T.F."/>
        </authorList>
    </citation>
    <scope>NUCLEOTIDE SEQUENCE [LARGE SCALE GENOMIC DNA]</scope>
    <source>
        <strain evidence="1 2">SWB007</strain>
    </source>
</reference>
<evidence type="ECO:0000313" key="2">
    <source>
        <dbReference type="Proteomes" id="UP000238823"/>
    </source>
</evidence>
<gene>
    <name evidence="1" type="ORF">ENSA7_08690</name>
</gene>
<comment type="caution">
    <text evidence="1">The sequence shown here is derived from an EMBL/GenBank/DDBJ whole genome shotgun (WGS) entry which is preliminary data.</text>
</comment>
<organism evidence="1 2">
    <name type="scientific">Enhygromyxa salina</name>
    <dbReference type="NCBI Taxonomy" id="215803"/>
    <lineage>
        <taxon>Bacteria</taxon>
        <taxon>Pseudomonadati</taxon>
        <taxon>Myxococcota</taxon>
        <taxon>Polyangia</taxon>
        <taxon>Nannocystales</taxon>
        <taxon>Nannocystaceae</taxon>
        <taxon>Enhygromyxa</taxon>
    </lineage>
</organism>
<proteinExistence type="predicted"/>
<protein>
    <submittedName>
        <fullName evidence="1">Uncharacterized protein</fullName>
    </submittedName>
</protein>
<accession>A0A2S9YWD0</accession>
<dbReference type="AlphaFoldDB" id="A0A2S9YWD0"/>
<sequence>MLGDHAGLDGLGLSHQLIIEIVAHVEQRRAAARQPDHGQITQVLKDRDRELHQVAADRRQRLEPSQDLRGVAIEHSLKQLGDREAPGLTEHREHLVGLDLGGVLGERDDLVEQRQRVADRAIATARDHGEALGLDRELLLREDLLQIRDQRCCPHAPIVEP</sequence>